<comment type="function">
    <text evidence="7">Mechanosensitive channel that participates in the regulation of osmotic pressure changes within the cell, opening in response to stretch forces in the membrane lipid bilayer, without the need for other proteins. Contributes to normal resistance to hypoosmotic shock. Forms an ion channel of 1.0 nanosiemens conductance with a slight preference for anions.</text>
</comment>
<keyword evidence="4 7" id="KW-0812">Transmembrane</keyword>
<dbReference type="SUPFAM" id="SSF82861">
    <property type="entry name" value="Mechanosensitive channel protein MscS (YggB), transmembrane region"/>
    <property type="match status" value="1"/>
</dbReference>
<sequence length="293" mass="31956">MRTTRLLLSPLLLAMTAAPAMAQEAEIDMAQLGDFIRWSGVVTSLFVLAGAWFLLKLLSGFVNRFSSQFAARRLTMQKVATFAKFFIFIATGMIVIALSFKVDSTLLALIGGTAAVAVGFALKDLVASFVAGIMIIVDRPFQVGDRVSFGGYYGDVTAIGLRSVRLLTLDDNTITIPNNKFLSDITSSGNYGALDMQVVVDILIGAGEDFDLAREVLTEAALSSRYIYLPKPIVVLVSQVPMENFVAVRLRLKAYVLDTKHEKAFETDITLRTLRTFREKGIRPPGLSDGRAA</sequence>
<keyword evidence="5 7" id="KW-1133">Transmembrane helix</keyword>
<dbReference type="RefSeq" id="WP_185885634.1">
    <property type="nucleotide sequence ID" value="NZ_CP060052.1"/>
</dbReference>
<feature type="signal peptide" evidence="8">
    <location>
        <begin position="1"/>
        <end position="22"/>
    </location>
</feature>
<comment type="subunit">
    <text evidence="7">Homoheptamer.</text>
</comment>
<dbReference type="Gene3D" id="1.10.287.1260">
    <property type="match status" value="1"/>
</dbReference>
<accession>A0A7G6VY48</accession>
<dbReference type="GO" id="GO:0008381">
    <property type="term" value="F:mechanosensitive monoatomic ion channel activity"/>
    <property type="evidence" value="ECO:0007669"/>
    <property type="project" value="InterPro"/>
</dbReference>
<keyword evidence="6 7" id="KW-0472">Membrane</keyword>
<dbReference type="InterPro" id="IPR045275">
    <property type="entry name" value="MscS_archaea/bacteria_type"/>
</dbReference>
<evidence type="ECO:0000256" key="5">
    <source>
        <dbReference type="ARBA" id="ARBA00022989"/>
    </source>
</evidence>
<gene>
    <name evidence="10" type="ORF">H4O24_08630</name>
</gene>
<evidence type="ECO:0000256" key="3">
    <source>
        <dbReference type="ARBA" id="ARBA00022475"/>
    </source>
</evidence>
<dbReference type="SUPFAM" id="SSF50182">
    <property type="entry name" value="Sm-like ribonucleoproteins"/>
    <property type="match status" value="1"/>
</dbReference>
<dbReference type="InterPro" id="IPR011014">
    <property type="entry name" value="MscS_channel_TM-2"/>
</dbReference>
<protein>
    <recommendedName>
        <fullName evidence="7">Small-conductance mechanosensitive channel</fullName>
    </recommendedName>
</protein>
<evidence type="ECO:0000256" key="6">
    <source>
        <dbReference type="ARBA" id="ARBA00023136"/>
    </source>
</evidence>
<evidence type="ECO:0000256" key="4">
    <source>
        <dbReference type="ARBA" id="ARBA00022692"/>
    </source>
</evidence>
<reference evidence="10 11" key="1">
    <citation type="submission" date="2020-08" db="EMBL/GenBank/DDBJ databases">
        <authorList>
            <person name="Liu G."/>
            <person name="Sun C."/>
        </authorList>
    </citation>
    <scope>NUCLEOTIDE SEQUENCE [LARGE SCALE GENOMIC DNA]</scope>
    <source>
        <strain evidence="10 11">OT19</strain>
    </source>
</reference>
<dbReference type="InterPro" id="IPR010920">
    <property type="entry name" value="LSM_dom_sf"/>
</dbReference>
<evidence type="ECO:0000259" key="9">
    <source>
        <dbReference type="Pfam" id="PF00924"/>
    </source>
</evidence>
<dbReference type="Proteomes" id="UP000515297">
    <property type="component" value="Chromosome"/>
</dbReference>
<dbReference type="AlphaFoldDB" id="A0A7G6VY48"/>
<dbReference type="EMBL" id="CP060052">
    <property type="protein sequence ID" value="QNE06663.1"/>
    <property type="molecule type" value="Genomic_DNA"/>
</dbReference>
<dbReference type="SUPFAM" id="SSF82689">
    <property type="entry name" value="Mechanosensitive channel protein MscS (YggB), C-terminal domain"/>
    <property type="match status" value="1"/>
</dbReference>
<evidence type="ECO:0000256" key="1">
    <source>
        <dbReference type="ARBA" id="ARBA00004651"/>
    </source>
</evidence>
<proteinExistence type="inferred from homology"/>
<name>A0A7G6VY48_9SPHN</name>
<keyword evidence="7" id="KW-0407">Ion channel</keyword>
<evidence type="ECO:0000313" key="11">
    <source>
        <dbReference type="Proteomes" id="UP000515297"/>
    </source>
</evidence>
<feature type="chain" id="PRO_5028799170" description="Small-conductance mechanosensitive channel" evidence="8">
    <location>
        <begin position="23"/>
        <end position="293"/>
    </location>
</feature>
<evidence type="ECO:0000256" key="8">
    <source>
        <dbReference type="SAM" id="SignalP"/>
    </source>
</evidence>
<dbReference type="GO" id="GO:0005886">
    <property type="term" value="C:plasma membrane"/>
    <property type="evidence" value="ECO:0007669"/>
    <property type="project" value="UniProtKB-SubCell"/>
</dbReference>
<feature type="transmembrane region" description="Helical" evidence="7">
    <location>
        <begin position="38"/>
        <end position="58"/>
    </location>
</feature>
<feature type="transmembrane region" description="Helical" evidence="7">
    <location>
        <begin position="106"/>
        <end position="137"/>
    </location>
</feature>
<feature type="domain" description="Mechanosensitive ion channel MscS" evidence="9">
    <location>
        <begin position="124"/>
        <end position="183"/>
    </location>
</feature>
<evidence type="ECO:0000256" key="2">
    <source>
        <dbReference type="ARBA" id="ARBA00008017"/>
    </source>
</evidence>
<feature type="transmembrane region" description="Helical" evidence="7">
    <location>
        <begin position="79"/>
        <end position="100"/>
    </location>
</feature>
<evidence type="ECO:0000313" key="10">
    <source>
        <dbReference type="EMBL" id="QNE06663.1"/>
    </source>
</evidence>
<organism evidence="10 11">
    <name type="scientific">Croceicoccus marinus</name>
    <dbReference type="NCBI Taxonomy" id="450378"/>
    <lineage>
        <taxon>Bacteria</taxon>
        <taxon>Pseudomonadati</taxon>
        <taxon>Pseudomonadota</taxon>
        <taxon>Alphaproteobacteria</taxon>
        <taxon>Sphingomonadales</taxon>
        <taxon>Erythrobacteraceae</taxon>
        <taxon>Croceicoccus</taxon>
    </lineage>
</organism>
<keyword evidence="7" id="KW-0406">Ion transport</keyword>
<keyword evidence="7" id="KW-0997">Cell inner membrane</keyword>
<dbReference type="InterPro" id="IPR006685">
    <property type="entry name" value="MscS_channel_2nd"/>
</dbReference>
<keyword evidence="3" id="KW-1003">Cell membrane</keyword>
<dbReference type="Gene3D" id="2.30.30.60">
    <property type="match status" value="1"/>
</dbReference>
<dbReference type="PANTHER" id="PTHR30221:SF1">
    <property type="entry name" value="SMALL-CONDUCTANCE MECHANOSENSITIVE CHANNEL"/>
    <property type="match status" value="1"/>
</dbReference>
<comment type="caution">
    <text evidence="7">Lacks conserved residue(s) required for the propagation of feature annotation.</text>
</comment>
<dbReference type="InterPro" id="IPR023408">
    <property type="entry name" value="MscS_beta-dom_sf"/>
</dbReference>
<keyword evidence="8" id="KW-0732">Signal</keyword>
<dbReference type="Pfam" id="PF00924">
    <property type="entry name" value="MS_channel_2nd"/>
    <property type="match status" value="1"/>
</dbReference>
<dbReference type="PANTHER" id="PTHR30221">
    <property type="entry name" value="SMALL-CONDUCTANCE MECHANOSENSITIVE CHANNEL"/>
    <property type="match status" value="1"/>
</dbReference>
<dbReference type="InterPro" id="IPR011066">
    <property type="entry name" value="MscS_channel_C_sf"/>
</dbReference>
<comment type="similarity">
    <text evidence="2 7">Belongs to the MscS (TC 1.A.23) family.</text>
</comment>
<keyword evidence="7" id="KW-0813">Transport</keyword>
<comment type="subcellular location">
    <subcellularLocation>
        <location evidence="7">Cell inner membrane</location>
        <topology evidence="7">Multi-pass membrane protein</topology>
    </subcellularLocation>
    <subcellularLocation>
        <location evidence="1">Cell membrane</location>
        <topology evidence="1">Multi-pass membrane protein</topology>
    </subcellularLocation>
</comment>
<evidence type="ECO:0000256" key="7">
    <source>
        <dbReference type="RuleBase" id="RU369025"/>
    </source>
</evidence>